<dbReference type="PANTHER" id="PTHR34472:SF1">
    <property type="entry name" value="SULFUR CARRIER PROTEIN THIS"/>
    <property type="match status" value="1"/>
</dbReference>
<name>A0A0E2LS96_PORGN</name>
<dbReference type="EMBL" id="AWUW01000027">
    <property type="protein sequence ID" value="ERJ68312.1"/>
    <property type="molecule type" value="Genomic_DNA"/>
</dbReference>
<dbReference type="Proteomes" id="UP000016630">
    <property type="component" value="Unassembled WGS sequence"/>
</dbReference>
<dbReference type="AlphaFoldDB" id="A0A0E2LS96"/>
<reference evidence="1 2" key="1">
    <citation type="submission" date="2013-06" db="EMBL/GenBank/DDBJ databases">
        <authorList>
            <person name="Weinstock G."/>
            <person name="Sodergren E."/>
            <person name="Lobos E.A."/>
            <person name="Fulton L."/>
            <person name="Fulton R."/>
            <person name="Courtney L."/>
            <person name="Fronick C."/>
            <person name="O'Laughlin M."/>
            <person name="Godfrey J."/>
            <person name="Wilson R.M."/>
            <person name="Miner T."/>
            <person name="Farmer C."/>
            <person name="Delehaunty K."/>
            <person name="Cordes M."/>
            <person name="Minx P."/>
            <person name="Tomlinson C."/>
            <person name="Chen J."/>
            <person name="Wollam A."/>
            <person name="Pepin K.H."/>
            <person name="Bhonagiri V."/>
            <person name="Zhang X."/>
            <person name="Warren W."/>
            <person name="Mitreva M."/>
            <person name="Mardis E.R."/>
            <person name="Wilson R.K."/>
        </authorList>
    </citation>
    <scope>NUCLEOTIDE SEQUENCE [LARGE SCALE GENOMIC DNA]</scope>
    <source>
        <strain evidence="1 2">F0570</strain>
    </source>
</reference>
<evidence type="ECO:0000313" key="1">
    <source>
        <dbReference type="EMBL" id="ERJ68312.1"/>
    </source>
</evidence>
<protein>
    <submittedName>
        <fullName evidence="1">Thiamine biosynthesis protein ThiS</fullName>
    </submittedName>
</protein>
<accession>A0A0E2LS96</accession>
<comment type="caution">
    <text evidence="1">The sequence shown here is derived from an EMBL/GenBank/DDBJ whole genome shotgun (WGS) entry which is preliminary data.</text>
</comment>
<dbReference type="InterPro" id="IPR010035">
    <property type="entry name" value="Thi_S"/>
</dbReference>
<dbReference type="HOGENOM" id="CLU_174611_2_1_10"/>
<dbReference type="NCBIfam" id="TIGR01683">
    <property type="entry name" value="thiS"/>
    <property type="match status" value="1"/>
</dbReference>
<dbReference type="Gene3D" id="3.10.20.30">
    <property type="match status" value="1"/>
</dbReference>
<dbReference type="CDD" id="cd00565">
    <property type="entry name" value="Ubl_ThiS"/>
    <property type="match status" value="1"/>
</dbReference>
<dbReference type="InterPro" id="IPR003749">
    <property type="entry name" value="ThiS/MoaD-like"/>
</dbReference>
<dbReference type="PANTHER" id="PTHR34472">
    <property type="entry name" value="SULFUR CARRIER PROTEIN THIS"/>
    <property type="match status" value="1"/>
</dbReference>
<sequence>MDGQPHVKEQILSLKSTQMQVTINNQPITCLEGMGLAALLEAERIQVERTAIAVNGEVVPRASWPDFRLSEGDEILIIQATYGG</sequence>
<dbReference type="Pfam" id="PF02597">
    <property type="entry name" value="ThiS"/>
    <property type="match status" value="1"/>
</dbReference>
<gene>
    <name evidence="1" type="ORF">HMPREF1555_00487</name>
</gene>
<dbReference type="SUPFAM" id="SSF54285">
    <property type="entry name" value="MoaD/ThiS"/>
    <property type="match status" value="1"/>
</dbReference>
<evidence type="ECO:0000313" key="2">
    <source>
        <dbReference type="Proteomes" id="UP000016630"/>
    </source>
</evidence>
<dbReference type="PATRIC" id="fig|1227271.3.peg.443"/>
<dbReference type="InterPro" id="IPR016155">
    <property type="entry name" value="Mopterin_synth/thiamin_S_b"/>
</dbReference>
<organism evidence="1 2">
    <name type="scientific">Porphyromonas gingivalis F0570</name>
    <dbReference type="NCBI Taxonomy" id="1227271"/>
    <lineage>
        <taxon>Bacteria</taxon>
        <taxon>Pseudomonadati</taxon>
        <taxon>Bacteroidota</taxon>
        <taxon>Bacteroidia</taxon>
        <taxon>Bacteroidales</taxon>
        <taxon>Porphyromonadaceae</taxon>
        <taxon>Porphyromonas</taxon>
    </lineage>
</organism>
<dbReference type="InterPro" id="IPR012675">
    <property type="entry name" value="Beta-grasp_dom_sf"/>
</dbReference>
<proteinExistence type="predicted"/>